<dbReference type="InterPro" id="IPR029024">
    <property type="entry name" value="TerB-like"/>
</dbReference>
<organism evidence="2 4">
    <name type="scientific">Aquisalinus luteolus</name>
    <dbReference type="NCBI Taxonomy" id="1566827"/>
    <lineage>
        <taxon>Bacteria</taxon>
        <taxon>Pseudomonadati</taxon>
        <taxon>Pseudomonadota</taxon>
        <taxon>Alphaproteobacteria</taxon>
        <taxon>Parvularculales</taxon>
        <taxon>Parvularculaceae</taxon>
        <taxon>Aquisalinus</taxon>
    </lineage>
</organism>
<evidence type="ECO:0000313" key="5">
    <source>
        <dbReference type="Proteomes" id="UP000818603"/>
    </source>
</evidence>
<evidence type="ECO:0000256" key="1">
    <source>
        <dbReference type="SAM" id="MobiDB-lite"/>
    </source>
</evidence>
<dbReference type="Pfam" id="PF04391">
    <property type="entry name" value="DUF533"/>
    <property type="match status" value="1"/>
</dbReference>
<dbReference type="Proteomes" id="UP000621856">
    <property type="component" value="Unassembled WGS sequence"/>
</dbReference>
<gene>
    <name evidence="3" type="ORF">FF098_015170</name>
    <name evidence="2" type="ORF">GCM10011355_31690</name>
</gene>
<name>A0A8J3ESI5_9PROT</name>
<dbReference type="EMBL" id="VCJR02000004">
    <property type="protein sequence ID" value="NHK29258.1"/>
    <property type="molecule type" value="Genomic_DNA"/>
</dbReference>
<dbReference type="EMBL" id="BMGZ01000004">
    <property type="protein sequence ID" value="GGI01322.1"/>
    <property type="molecule type" value="Genomic_DNA"/>
</dbReference>
<proteinExistence type="predicted"/>
<dbReference type="RefSeq" id="WP_155142129.1">
    <property type="nucleotide sequence ID" value="NZ_BMGZ01000004.1"/>
</dbReference>
<sequence length="232" mass="24352">MSSKSLLDQFLGDDKGGFARGAATGGIAGLILGGKGGRKMVKNTAKIAGVAVVGGLAYKAWQDWQAKKQAEGSPQPSITTGERHTSGTASVPAAGGGQPVFLPEPEEAQEALSRKLIRAMLAAAKADGHITPDERKRINAQLAEMELDAKDRDFVFAELDKPLDVDAVAKSADTPEEAVELYTASLIALDETGPAEKGYLSMLAARLELDPDLVAQLHVEVGHSVDRAPVQI</sequence>
<reference evidence="2" key="3">
    <citation type="submission" date="2020-09" db="EMBL/GenBank/DDBJ databases">
        <authorList>
            <person name="Sun Q."/>
            <person name="Zhou Y."/>
        </authorList>
    </citation>
    <scope>NUCLEOTIDE SEQUENCE</scope>
    <source>
        <strain evidence="2">CGMCC 1.14984</strain>
    </source>
</reference>
<evidence type="ECO:0000313" key="3">
    <source>
        <dbReference type="EMBL" id="NHK29258.1"/>
    </source>
</evidence>
<reference evidence="3 5" key="2">
    <citation type="submission" date="2020-02" db="EMBL/GenBank/DDBJ databases">
        <title>Genome sequence of Parvularcula flava strain NH6-79.</title>
        <authorList>
            <person name="Abdul Karim M.H."/>
            <person name="Lam M.Q."/>
            <person name="Chen S.J."/>
            <person name="Yahya A."/>
            <person name="Shahir S."/>
            <person name="Shamsir M.S."/>
            <person name="Chong C.S."/>
        </authorList>
    </citation>
    <scope>NUCLEOTIDE SEQUENCE [LARGE SCALE GENOMIC DNA]</scope>
    <source>
        <strain evidence="3 5">NH6-79</strain>
    </source>
</reference>
<feature type="region of interest" description="Disordered" evidence="1">
    <location>
        <begin position="67"/>
        <end position="98"/>
    </location>
</feature>
<evidence type="ECO:0000313" key="4">
    <source>
        <dbReference type="Proteomes" id="UP000621856"/>
    </source>
</evidence>
<dbReference type="Proteomes" id="UP000818603">
    <property type="component" value="Unassembled WGS sequence"/>
</dbReference>
<dbReference type="Gene3D" id="1.10.3680.10">
    <property type="entry name" value="TerB-like"/>
    <property type="match status" value="1"/>
</dbReference>
<comment type="caution">
    <text evidence="2">The sequence shown here is derived from an EMBL/GenBank/DDBJ whole genome shotgun (WGS) entry which is preliminary data.</text>
</comment>
<protein>
    <submittedName>
        <fullName evidence="3">DUF533 domain-containing protein</fullName>
    </submittedName>
    <submittedName>
        <fullName evidence="2">Protein YebE</fullName>
    </submittedName>
</protein>
<accession>A0A8J3ESI5</accession>
<dbReference type="AlphaFoldDB" id="A0A8J3ESI5"/>
<reference evidence="2" key="1">
    <citation type="journal article" date="2014" name="Int. J. Syst. Evol. Microbiol.">
        <title>Complete genome sequence of Corynebacterium casei LMG S-19264T (=DSM 44701T), isolated from a smear-ripened cheese.</title>
        <authorList>
            <consortium name="US DOE Joint Genome Institute (JGI-PGF)"/>
            <person name="Walter F."/>
            <person name="Albersmeier A."/>
            <person name="Kalinowski J."/>
            <person name="Ruckert C."/>
        </authorList>
    </citation>
    <scope>NUCLEOTIDE SEQUENCE</scope>
    <source>
        <strain evidence="2">CGMCC 1.14984</strain>
    </source>
</reference>
<keyword evidence="5" id="KW-1185">Reference proteome</keyword>
<dbReference type="InterPro" id="IPR007486">
    <property type="entry name" value="YebE"/>
</dbReference>
<dbReference type="CDD" id="cd07178">
    <property type="entry name" value="terB_like_YebE"/>
    <property type="match status" value="1"/>
</dbReference>
<evidence type="ECO:0000313" key="2">
    <source>
        <dbReference type="EMBL" id="GGI01322.1"/>
    </source>
</evidence>
<dbReference type="SUPFAM" id="SSF158682">
    <property type="entry name" value="TerB-like"/>
    <property type="match status" value="1"/>
</dbReference>